<evidence type="ECO:0000313" key="1">
    <source>
        <dbReference type="EMBL" id="UMM42470.1"/>
    </source>
</evidence>
<dbReference type="AlphaFoldDB" id="A0AAE9FIZ6"/>
<gene>
    <name evidence="1" type="ORF">L5515_018289</name>
</gene>
<organism evidence="1 2">
    <name type="scientific">Caenorhabditis briggsae</name>
    <dbReference type="NCBI Taxonomy" id="6238"/>
    <lineage>
        <taxon>Eukaryota</taxon>
        <taxon>Metazoa</taxon>
        <taxon>Ecdysozoa</taxon>
        <taxon>Nematoda</taxon>
        <taxon>Chromadorea</taxon>
        <taxon>Rhabditida</taxon>
        <taxon>Rhabditina</taxon>
        <taxon>Rhabditomorpha</taxon>
        <taxon>Rhabditoidea</taxon>
        <taxon>Rhabditidae</taxon>
        <taxon>Peloderinae</taxon>
        <taxon>Caenorhabditis</taxon>
    </lineage>
</organism>
<protein>
    <submittedName>
        <fullName evidence="1">Uncharacterized protein</fullName>
    </submittedName>
</protein>
<dbReference type="EMBL" id="CP092625">
    <property type="protein sequence ID" value="UMM42470.1"/>
    <property type="molecule type" value="Genomic_DNA"/>
</dbReference>
<evidence type="ECO:0000313" key="2">
    <source>
        <dbReference type="Proteomes" id="UP000829354"/>
    </source>
</evidence>
<keyword evidence="2" id="KW-1185">Reference proteome</keyword>
<proteinExistence type="predicted"/>
<dbReference type="Proteomes" id="UP000829354">
    <property type="component" value="Chromosome X"/>
</dbReference>
<reference evidence="1 2" key="1">
    <citation type="submission" date="2022-04" db="EMBL/GenBank/DDBJ databases">
        <title>Chromosome-level reference genomes for two strains of Caenorhabditis briggsae: an improved platform for comparative genomics.</title>
        <authorList>
            <person name="Stevens L."/>
            <person name="Andersen E."/>
        </authorList>
    </citation>
    <scope>NUCLEOTIDE SEQUENCE [LARGE SCALE GENOMIC DNA]</scope>
    <source>
        <strain evidence="1">VX34</strain>
        <tissue evidence="1">Whole-organism</tissue>
    </source>
</reference>
<name>A0AAE9FIZ6_CAEBR</name>
<sequence>MEGVRFQKVNLVVSAETETQRDTEWVFKEDGNATSLGVRMNGRVTIKADYSNIPGREDGGWKRTIKKGFSQS</sequence>
<accession>A0AAE9FIZ6</accession>